<dbReference type="GO" id="GO:0051537">
    <property type="term" value="F:2 iron, 2 sulfur cluster binding"/>
    <property type="evidence" value="ECO:0007669"/>
    <property type="project" value="UniProtKB-KW"/>
</dbReference>
<keyword evidence="9" id="KW-0411">Iron-sulfur</keyword>
<evidence type="ECO:0000256" key="11">
    <source>
        <dbReference type="ARBA" id="ARBA00053029"/>
    </source>
</evidence>
<name>A0A2U1CKB9_9BURK</name>
<dbReference type="NCBIfam" id="TIGR02965">
    <property type="entry name" value="xanthine_xdhB"/>
    <property type="match status" value="1"/>
</dbReference>
<dbReference type="SMART" id="SM01008">
    <property type="entry name" value="Ald_Xan_dh_C"/>
    <property type="match status" value="1"/>
</dbReference>
<dbReference type="Gene3D" id="3.30.365.10">
    <property type="entry name" value="Aldehyde oxidase/xanthine dehydrogenase, molybdopterin binding domain"/>
    <property type="match status" value="4"/>
</dbReference>
<dbReference type="AlphaFoldDB" id="A0A2U1CKB9"/>
<evidence type="ECO:0000256" key="3">
    <source>
        <dbReference type="ARBA" id="ARBA00006849"/>
    </source>
</evidence>
<dbReference type="Proteomes" id="UP000246145">
    <property type="component" value="Unassembled WGS sequence"/>
</dbReference>
<comment type="cofactor">
    <cofactor evidence="11">
        <name>Mo-molybdopterin cytosine dinucleotide</name>
        <dbReference type="ChEBI" id="CHEBI:71308"/>
    </cofactor>
</comment>
<evidence type="ECO:0000256" key="2">
    <source>
        <dbReference type="ARBA" id="ARBA00001974"/>
    </source>
</evidence>
<comment type="caution">
    <text evidence="14">The sequence shown here is derived from an EMBL/GenBank/DDBJ whole genome shotgun (WGS) entry which is preliminary data.</text>
</comment>
<keyword evidence="6" id="KW-0479">Metal-binding</keyword>
<dbReference type="InterPro" id="IPR008274">
    <property type="entry name" value="AldOxase/xan_DH_MoCoBD1"/>
</dbReference>
<evidence type="ECO:0000256" key="5">
    <source>
        <dbReference type="ARBA" id="ARBA00022714"/>
    </source>
</evidence>
<dbReference type="OrthoDB" id="9758509at2"/>
<dbReference type="GO" id="GO:0030151">
    <property type="term" value="F:molybdenum ion binding"/>
    <property type="evidence" value="ECO:0007669"/>
    <property type="project" value="InterPro"/>
</dbReference>
<dbReference type="Pfam" id="PF20256">
    <property type="entry name" value="MoCoBD_2"/>
    <property type="match status" value="1"/>
</dbReference>
<dbReference type="GO" id="GO:0016491">
    <property type="term" value="F:oxidoreductase activity"/>
    <property type="evidence" value="ECO:0007669"/>
    <property type="project" value="UniProtKB-KW"/>
</dbReference>
<dbReference type="RefSeq" id="WP_116519090.1">
    <property type="nucleotide sequence ID" value="NZ_JACCEX010000004.1"/>
</dbReference>
<comment type="cofactor">
    <cofactor evidence="1">
        <name>Mo-molybdopterin</name>
        <dbReference type="ChEBI" id="CHEBI:71302"/>
    </cofactor>
</comment>
<evidence type="ECO:0000256" key="12">
    <source>
        <dbReference type="SAM" id="MobiDB-lite"/>
    </source>
</evidence>
<evidence type="ECO:0000256" key="1">
    <source>
        <dbReference type="ARBA" id="ARBA00001924"/>
    </source>
</evidence>
<dbReference type="InterPro" id="IPR037165">
    <property type="entry name" value="AldOxase/xan_DH_Mopterin-bd_sf"/>
</dbReference>
<dbReference type="InterPro" id="IPR000674">
    <property type="entry name" value="Ald_Oxase/Xan_DH_a/b"/>
</dbReference>
<dbReference type="Pfam" id="PF02738">
    <property type="entry name" value="MoCoBD_1"/>
    <property type="match status" value="1"/>
</dbReference>
<evidence type="ECO:0000256" key="10">
    <source>
        <dbReference type="ARBA" id="ARBA00034078"/>
    </source>
</evidence>
<dbReference type="Pfam" id="PF01315">
    <property type="entry name" value="Ald_Xan_dh_C"/>
    <property type="match status" value="1"/>
</dbReference>
<evidence type="ECO:0000256" key="9">
    <source>
        <dbReference type="ARBA" id="ARBA00023014"/>
    </source>
</evidence>
<dbReference type="SUPFAM" id="SSF56003">
    <property type="entry name" value="Molybdenum cofactor-binding domain"/>
    <property type="match status" value="1"/>
</dbReference>
<gene>
    <name evidence="14" type="ORF">C7440_3013</name>
</gene>
<protein>
    <submittedName>
        <fullName evidence="14">Xanthine dehydrogenase molybdenum binding subunit apoprotein</fullName>
    </submittedName>
</protein>
<dbReference type="EMBL" id="QEKO01000004">
    <property type="protein sequence ID" value="PVY61460.1"/>
    <property type="molecule type" value="Genomic_DNA"/>
</dbReference>
<dbReference type="SUPFAM" id="SSF54665">
    <property type="entry name" value="CO dehydrogenase molybdoprotein N-domain-like"/>
    <property type="match status" value="1"/>
</dbReference>
<dbReference type="InterPro" id="IPR036856">
    <property type="entry name" value="Ald_Oxase/Xan_DH_a/b_sf"/>
</dbReference>
<keyword evidence="7" id="KW-0560">Oxidoreductase</keyword>
<dbReference type="PANTHER" id="PTHR11908:SF132">
    <property type="entry name" value="ALDEHYDE OXIDASE 1-RELATED"/>
    <property type="match status" value="1"/>
</dbReference>
<accession>A0A2U1CKB9</accession>
<keyword evidence="5" id="KW-0001">2Fe-2S</keyword>
<dbReference type="FunFam" id="3.30.365.10:FF:000002">
    <property type="entry name" value="Xanthine dehydrogenase oxidase"/>
    <property type="match status" value="1"/>
</dbReference>
<dbReference type="STRING" id="1231391.GCA_000308195_02287"/>
<dbReference type="FunFam" id="3.30.365.10:FF:000001">
    <property type="entry name" value="Xanthine dehydrogenase oxidase"/>
    <property type="match status" value="1"/>
</dbReference>
<feature type="region of interest" description="Disordered" evidence="12">
    <location>
        <begin position="766"/>
        <end position="796"/>
    </location>
</feature>
<comment type="similarity">
    <text evidence="3">Belongs to the xanthine dehydrogenase family.</text>
</comment>
<evidence type="ECO:0000313" key="14">
    <source>
        <dbReference type="EMBL" id="PVY61460.1"/>
    </source>
</evidence>
<dbReference type="InterPro" id="IPR046867">
    <property type="entry name" value="AldOxase/xan_DH_MoCoBD2"/>
</dbReference>
<evidence type="ECO:0000259" key="13">
    <source>
        <dbReference type="SMART" id="SM01008"/>
    </source>
</evidence>
<sequence>MNKPYQTVGRPLAHESARLHVTGQAQYTDDVPEQQGTLHAALGLSSRAHAAIVSMDLSRVRAAPGVVEVVCLDDVPGEKYLGAYIHDEPVFADGHVQYVGQPLFAVAAISHDAARRAAQLAQVQYQELEPVLSADDGARRESYVLPPVRIARGDVPAKLEHGRHRHQGRLYCGGQEQFYLEGQIAYAQPGENGEILVLSSTQHPTEMQSMIAHMLGRPLHAVRVQCRRMGGGFGGKESQSWPFATAAALLAWRTGQPVKLRADRDDDFMVTGKRHDFSAGYDVAYDDQGMIEAVSFEQRLRCGYSADLSGAVADRQVFHTDNAYYLPAFDILSLRVKTNTQSNTAFRGFGGPQGILCIEYVLDDIARRLGLDALDVRKRNFYGVDERNVTPYDTVLEDNVLQPLVDQLEASCEYRRRRDEIRRFNAASKVLKKGLALVPVKFGISFTATHLNQAGALVHVYTDGSILVNHGGTEMGQGLNTKVAQIVAEEFGVDIGQVRASGTDTAKVANTSATAASTGTDLNGKAAQDACRKIKSVLAAFAADQYGCDEQHIRFEDGQVYCGDRAVPFREFVQKAYMARVSLWSSGFYKTPKIHYDMKKLTGRPFYYFVYAAACSEVVIDTLTGENRLLRTDILYDAGRPINPAVDLGQIEGGFIQGAGWLTSEELWWDEQGALKTHAPSTYKIPSVSDCPEQFNVAFFDNGNAENNIYQSKAMGEPPLPLAISVFLAIRDSIASVAEPRADIPLDAPATAERILRTLDRVAPNRFSPTAMPGEAVDLPDETVELSAGPGSGTGQ</sequence>
<evidence type="ECO:0000256" key="8">
    <source>
        <dbReference type="ARBA" id="ARBA00023004"/>
    </source>
</evidence>
<comment type="cofactor">
    <cofactor evidence="2">
        <name>FAD</name>
        <dbReference type="ChEBI" id="CHEBI:57692"/>
    </cofactor>
</comment>
<keyword evidence="8" id="KW-0408">Iron</keyword>
<reference evidence="14 15" key="1">
    <citation type="submission" date="2018-04" db="EMBL/GenBank/DDBJ databases">
        <title>Genomic Encyclopedia of Type Strains, Phase IV (KMG-IV): sequencing the most valuable type-strain genomes for metagenomic binning, comparative biology and taxonomic classification.</title>
        <authorList>
            <person name="Goeker M."/>
        </authorList>
    </citation>
    <scope>NUCLEOTIDE SEQUENCE [LARGE SCALE GENOMIC DNA]</scope>
    <source>
        <strain evidence="14 15">DSM 10065</strain>
    </source>
</reference>
<dbReference type="InterPro" id="IPR016208">
    <property type="entry name" value="Ald_Oxase/xanthine_DH-like"/>
</dbReference>
<evidence type="ECO:0000313" key="15">
    <source>
        <dbReference type="Proteomes" id="UP000246145"/>
    </source>
</evidence>
<comment type="cofactor">
    <cofactor evidence="10">
        <name>[2Fe-2S] cluster</name>
        <dbReference type="ChEBI" id="CHEBI:190135"/>
    </cofactor>
</comment>
<dbReference type="Gene3D" id="3.90.1170.50">
    <property type="entry name" value="Aldehyde oxidase/xanthine dehydrogenase, a/b hammerhead"/>
    <property type="match status" value="1"/>
</dbReference>
<evidence type="ECO:0000256" key="7">
    <source>
        <dbReference type="ARBA" id="ARBA00023002"/>
    </source>
</evidence>
<keyword evidence="4" id="KW-0500">Molybdenum</keyword>
<keyword evidence="15" id="KW-1185">Reference proteome</keyword>
<feature type="domain" description="Aldehyde oxidase/xanthine dehydrogenase a/b hammerhead" evidence="13">
    <location>
        <begin position="22"/>
        <end position="129"/>
    </location>
</feature>
<organism evidence="14 15">
    <name type="scientific">Pusillimonas noertemannii</name>
    <dbReference type="NCBI Taxonomy" id="305977"/>
    <lineage>
        <taxon>Bacteria</taxon>
        <taxon>Pseudomonadati</taxon>
        <taxon>Pseudomonadota</taxon>
        <taxon>Betaproteobacteria</taxon>
        <taxon>Burkholderiales</taxon>
        <taxon>Alcaligenaceae</taxon>
        <taxon>Pusillimonas</taxon>
    </lineage>
</organism>
<proteinExistence type="inferred from homology"/>
<dbReference type="PANTHER" id="PTHR11908">
    <property type="entry name" value="XANTHINE DEHYDROGENASE"/>
    <property type="match status" value="1"/>
</dbReference>
<dbReference type="InterPro" id="IPR014309">
    <property type="entry name" value="Xanthine_DH_Mopterin-bd_su"/>
</dbReference>
<evidence type="ECO:0000256" key="4">
    <source>
        <dbReference type="ARBA" id="ARBA00022505"/>
    </source>
</evidence>
<evidence type="ECO:0000256" key="6">
    <source>
        <dbReference type="ARBA" id="ARBA00022723"/>
    </source>
</evidence>
<dbReference type="GO" id="GO:0005506">
    <property type="term" value="F:iron ion binding"/>
    <property type="evidence" value="ECO:0007669"/>
    <property type="project" value="InterPro"/>
</dbReference>